<evidence type="ECO:0000313" key="2">
    <source>
        <dbReference type="Proteomes" id="UP000179769"/>
    </source>
</evidence>
<name>A0A1S1PUQ8_9ACTN</name>
<proteinExistence type="predicted"/>
<dbReference type="Pfam" id="PF06999">
    <property type="entry name" value="Suc_Fer-like"/>
    <property type="match status" value="1"/>
</dbReference>
<dbReference type="Proteomes" id="UP000179769">
    <property type="component" value="Unassembled WGS sequence"/>
</dbReference>
<sequence length="333" mass="35700">MSLRTTSPALSYRCAPWTHAQGVDPVGSALTCDTLVLIEVSPPWPRDVGEIPAFADLQRRNLRRTRVLAVRPPADDLNDPIGKADVPLGSAVASDQPGPSVGCGVRVTIWRRVDSGRFVGTDHLVPSEGIADEVARLLEAPQADPTSRIAPAEVLLCGHGARDRCCARLGTRLALDVATAWPGVRVRRCSHTGGHRFAPTGFTLPDGRAWGFLDAETLDAIVRRSGPPPLRGHYRGDTALDTWGQVAERELFERFGWAWLDHQLTSARTEIAAGGRSATVQLAWGGPTGPAAATARIDVIRDVPVLVCGEPPERAEKTAPERALRSINLAGRG</sequence>
<dbReference type="AlphaFoldDB" id="A0A1S1PUQ8"/>
<keyword evidence="2" id="KW-1185">Reference proteome</keyword>
<dbReference type="OrthoDB" id="3399139at2"/>
<reference evidence="2" key="1">
    <citation type="submission" date="2016-07" db="EMBL/GenBank/DDBJ databases">
        <title>Frankia sp. NRRL B-16219 Genome sequencing.</title>
        <authorList>
            <person name="Ghodhbane-Gtari F."/>
            <person name="Swanson E."/>
            <person name="Gueddou A."/>
            <person name="Louati M."/>
            <person name="Nouioui I."/>
            <person name="Hezbri K."/>
            <person name="Abebe-Akele F."/>
            <person name="Simpson S."/>
            <person name="Morris K."/>
            <person name="Thomas K."/>
            <person name="Gtari M."/>
            <person name="Tisa L.S."/>
        </authorList>
    </citation>
    <scope>NUCLEOTIDE SEQUENCE [LARGE SCALE GENOMIC DNA]</scope>
    <source>
        <strain evidence="2">NRRL B-16219</strain>
    </source>
</reference>
<accession>A0A1S1PUQ8</accession>
<dbReference type="InterPro" id="IPR009737">
    <property type="entry name" value="Aim32/Apd1-like"/>
</dbReference>
<organism evidence="1 2">
    <name type="scientific">Parafrankia soli</name>
    <dbReference type="NCBI Taxonomy" id="2599596"/>
    <lineage>
        <taxon>Bacteria</taxon>
        <taxon>Bacillati</taxon>
        <taxon>Actinomycetota</taxon>
        <taxon>Actinomycetes</taxon>
        <taxon>Frankiales</taxon>
        <taxon>Frankiaceae</taxon>
        <taxon>Parafrankia</taxon>
    </lineage>
</organism>
<gene>
    <name evidence="1" type="ORF">BBK14_21220</name>
</gene>
<dbReference type="EMBL" id="MAXA01000226">
    <property type="protein sequence ID" value="OHV26443.1"/>
    <property type="molecule type" value="Genomic_DNA"/>
</dbReference>
<dbReference type="SUPFAM" id="SSF52833">
    <property type="entry name" value="Thioredoxin-like"/>
    <property type="match status" value="1"/>
</dbReference>
<evidence type="ECO:0000313" key="1">
    <source>
        <dbReference type="EMBL" id="OHV26443.1"/>
    </source>
</evidence>
<dbReference type="RefSeq" id="WP_071065114.1">
    <property type="nucleotide sequence ID" value="NZ_MAXA01000226.1"/>
</dbReference>
<protein>
    <submittedName>
        <fullName evidence="1">Sucrase ferredoxin</fullName>
    </submittedName>
</protein>
<comment type="caution">
    <text evidence="1">The sequence shown here is derived from an EMBL/GenBank/DDBJ whole genome shotgun (WGS) entry which is preliminary data.</text>
</comment>
<dbReference type="InterPro" id="IPR036249">
    <property type="entry name" value="Thioredoxin-like_sf"/>
</dbReference>
<dbReference type="CDD" id="cd03062">
    <property type="entry name" value="TRX_Fd_Sucrase"/>
    <property type="match status" value="1"/>
</dbReference>